<dbReference type="KEGG" id="vg:9926667"/>
<name>E5EQ17_9CAUD</name>
<gene>
    <name evidence="1" type="ORF">Acj9p233</name>
</gene>
<evidence type="ECO:0000313" key="2">
    <source>
        <dbReference type="Proteomes" id="UP000008731"/>
    </source>
</evidence>
<keyword evidence="2" id="KW-1185">Reference proteome</keyword>
<proteinExistence type="predicted"/>
<dbReference type="GeneID" id="9926667"/>
<sequence length="140" mass="15625">MDNLAQRSDHDQAIQDILNRDSVMFPSAPPKYEDEQKEFKAMLRKDCKAWFMEIRRAKGDTGLALKILNFLVFGTAAALACIKELPMAPGHNFNKKYKVCLGGYAPLSSTTRIVVSLRDGKPSQSEAFFLTTSKINHSGN</sequence>
<accession>E5EQ17</accession>
<evidence type="ECO:0000313" key="1">
    <source>
        <dbReference type="EMBL" id="ADG60133.1"/>
    </source>
</evidence>
<dbReference type="RefSeq" id="YP_004010370.1">
    <property type="nucleotide sequence ID" value="NC_014663.1"/>
</dbReference>
<dbReference type="Proteomes" id="UP000008731">
    <property type="component" value="Segment"/>
</dbReference>
<protein>
    <submittedName>
        <fullName evidence="1">Uncharacterized protein</fullName>
    </submittedName>
</protein>
<reference evidence="1 2" key="1">
    <citation type="journal article" date="2010" name="Virol. J.">
        <title>Genomes of the T4-related bacteriophages as windows on microbial genome evolution.</title>
        <authorList>
            <person name="Petrov V.M."/>
            <person name="Ratnayaka S."/>
            <person name="Nolan J.M."/>
            <person name="Miller E.S."/>
            <person name="Karam J.D."/>
        </authorList>
    </citation>
    <scope>NUCLEOTIDE SEQUENCE [LARGE SCALE GENOMIC DNA]</scope>
</reference>
<organism evidence="1 2">
    <name type="scientific">Acinetobacter phage Acj9</name>
    <dbReference type="NCBI Taxonomy" id="760939"/>
    <lineage>
        <taxon>Viruses</taxon>
        <taxon>Duplodnaviria</taxon>
        <taxon>Heunggongvirae</taxon>
        <taxon>Uroviricota</taxon>
        <taxon>Caudoviricetes</taxon>
        <taxon>Pantevenvirales</taxon>
        <taxon>Straboviridae</taxon>
        <taxon>Twarogvirinae</taxon>
        <taxon>Acajnonavirus</taxon>
        <taxon>Acajnonavirus acj9</taxon>
    </lineage>
</organism>
<dbReference type="EMBL" id="HM004124">
    <property type="protein sequence ID" value="ADG60133.1"/>
    <property type="molecule type" value="Genomic_DNA"/>
</dbReference>